<feature type="compositionally biased region" description="Polar residues" evidence="10">
    <location>
        <begin position="602"/>
        <end position="615"/>
    </location>
</feature>
<feature type="region of interest" description="Disordered" evidence="10">
    <location>
        <begin position="1011"/>
        <end position="1036"/>
    </location>
</feature>
<dbReference type="Pfam" id="PF00515">
    <property type="entry name" value="TPR_1"/>
    <property type="match status" value="1"/>
</dbReference>
<dbReference type="InterPro" id="IPR019734">
    <property type="entry name" value="TPR_rpt"/>
</dbReference>
<dbReference type="PANTHER" id="PTHR44835:SF1">
    <property type="entry name" value="PROTEIN O-GLCNAC TRANSFERASE"/>
    <property type="match status" value="1"/>
</dbReference>
<dbReference type="AlphaFoldDB" id="A0AAX4PN09"/>
<dbReference type="InterPro" id="IPR051939">
    <property type="entry name" value="Glycosyltr_41/O-GlcNAc_trsf"/>
</dbReference>
<dbReference type="InterPro" id="IPR011990">
    <property type="entry name" value="TPR-like_helical_dom_sf"/>
</dbReference>
<accession>A0AAX4PN09</accession>
<evidence type="ECO:0000256" key="10">
    <source>
        <dbReference type="SAM" id="MobiDB-lite"/>
    </source>
</evidence>
<feature type="domain" description="O-GlcNAc transferase C-terminal" evidence="11">
    <location>
        <begin position="629"/>
        <end position="777"/>
    </location>
</feature>
<evidence type="ECO:0000313" key="13">
    <source>
        <dbReference type="Proteomes" id="UP001472866"/>
    </source>
</evidence>
<feature type="domain" description="O-GlcNAc transferase C-terminal" evidence="11">
    <location>
        <begin position="801"/>
        <end position="989"/>
    </location>
</feature>
<feature type="coiled-coil region" evidence="9">
    <location>
        <begin position="4"/>
        <end position="57"/>
    </location>
</feature>
<evidence type="ECO:0000256" key="3">
    <source>
        <dbReference type="ARBA" id="ARBA00011970"/>
    </source>
</evidence>
<feature type="repeat" description="TPR" evidence="8">
    <location>
        <begin position="285"/>
        <end position="318"/>
    </location>
</feature>
<feature type="repeat" description="TPR" evidence="8">
    <location>
        <begin position="319"/>
        <end position="352"/>
    </location>
</feature>
<feature type="repeat" description="TPR" evidence="8">
    <location>
        <begin position="501"/>
        <end position="534"/>
    </location>
</feature>
<dbReference type="InterPro" id="IPR029489">
    <property type="entry name" value="OGT/SEC/SPY_C"/>
</dbReference>
<dbReference type="PROSITE" id="PS50293">
    <property type="entry name" value="TPR_REGION"/>
    <property type="match status" value="1"/>
</dbReference>
<dbReference type="SMART" id="SM00028">
    <property type="entry name" value="TPR"/>
    <property type="match status" value="6"/>
</dbReference>
<dbReference type="EC" id="2.4.1.255" evidence="3"/>
<feature type="compositionally biased region" description="Acidic residues" evidence="10">
    <location>
        <begin position="591"/>
        <end position="601"/>
    </location>
</feature>
<keyword evidence="9" id="KW-0175">Coiled coil</keyword>
<keyword evidence="13" id="KW-1185">Reference proteome</keyword>
<evidence type="ECO:0000256" key="8">
    <source>
        <dbReference type="PROSITE-ProRule" id="PRU00339"/>
    </source>
</evidence>
<evidence type="ECO:0000256" key="2">
    <source>
        <dbReference type="ARBA" id="ARBA00005386"/>
    </source>
</evidence>
<dbReference type="Gene3D" id="3.40.50.11380">
    <property type="match status" value="1"/>
</dbReference>
<comment type="similarity">
    <text evidence="2">Belongs to the glycosyltransferase 41 family. O-GlcNAc transferase subfamily.</text>
</comment>
<dbReference type="GO" id="GO:0097363">
    <property type="term" value="F:protein O-acetylglucosaminyltransferase activity"/>
    <property type="evidence" value="ECO:0007669"/>
    <property type="project" value="UniProtKB-EC"/>
</dbReference>
<dbReference type="Pfam" id="PF13432">
    <property type="entry name" value="TPR_16"/>
    <property type="match status" value="2"/>
</dbReference>
<dbReference type="Pfam" id="PF13414">
    <property type="entry name" value="TPR_11"/>
    <property type="match status" value="1"/>
</dbReference>
<dbReference type="Proteomes" id="UP001472866">
    <property type="component" value="Chromosome 17"/>
</dbReference>
<evidence type="ECO:0000256" key="7">
    <source>
        <dbReference type="ARBA" id="ARBA00022803"/>
    </source>
</evidence>
<dbReference type="EMBL" id="CP151517">
    <property type="protein sequence ID" value="WZN67055.1"/>
    <property type="molecule type" value="Genomic_DNA"/>
</dbReference>
<dbReference type="Gene3D" id="3.40.50.2000">
    <property type="entry name" value="Glycogen Phosphorylase B"/>
    <property type="match status" value="1"/>
</dbReference>
<evidence type="ECO:0000259" key="11">
    <source>
        <dbReference type="Pfam" id="PF13844"/>
    </source>
</evidence>
<dbReference type="Pfam" id="PF13844">
    <property type="entry name" value="Glyco_transf_41"/>
    <property type="match status" value="2"/>
</dbReference>
<keyword evidence="5" id="KW-0808">Transferase</keyword>
<protein>
    <recommendedName>
        <fullName evidence="3">protein O-GlcNAc transferase</fullName>
        <ecNumber evidence="3">2.4.1.255</ecNumber>
    </recommendedName>
</protein>
<evidence type="ECO:0000256" key="9">
    <source>
        <dbReference type="SAM" id="Coils"/>
    </source>
</evidence>
<evidence type="ECO:0000313" key="12">
    <source>
        <dbReference type="EMBL" id="WZN67055.1"/>
    </source>
</evidence>
<keyword evidence="6" id="KW-0677">Repeat</keyword>
<sequence>MEDLDGGVGEVREMEAEVRALRQEVHKARFLYHRGKIKEAKQVLENHRETKTRETQEDLDAALMETVTTTTTTTAATTEVQVMPGSVLDRIDRAWCRLQELEAGGEALVRLKRQARRLRGEGYCVLGALERALVGDTKRAAECFVMAAESAQDNLEVLRESGAALRSFPTRCHIAARMHIRALDLDPKDNCSRRELACSLNDLGTFLKANGPGCVTEDCARACLEAVDSCLGGTKAATDAGAIRLDSSGGLKRDSIGVGKPAAGDSSPLYERVYHAALATSDSYAPVWYNLGVLAGERLEHQRAESCYRRCLELDPRHAECLCNLGALLRRNVDAEGAVSLFERSLSASPNHHMIRANLAAALCDLGARAKQEGGGGGEGLRRATEAYERALALEPANPLVLYNLGVAYSELGQKDRSVAMYELCLRFHPQYAEAWNNLGVLLRDRGNEERAIRCYEEAARLNPKFGQPLNNLGIVFAGRGEVRRSKNAFEAAIAASPDYAEVHNNLGVLHRDVGDMTECLTSYKRCLFLDPKNRSAGHNLLMGLNYVKCGEEEDVCLAHEEWGEAFARDRRGQLPPLRPVPPRRPGQKGDEEDEEDEDEASSSGSYANSPTQVGSHPVLADPSRVPVVGYLSPDLFTHSVSYFAEAPITKHSPETRVFVYDVTPNPDAKSQRLRDLSPSNVTWRCCRGMEEADVARLVRKDGVDILVELTGHTANNRLGVLAMRAAPVQATWIGYPNSTGLKECDYRITDDITDPDPSTGRTRQTYVERLERLEGCFLCYTPSHTAPEVAALPSEILGTFTFGTFNALAKVTEGVVRVWCEILRRTPGSRLVIKSKPFACEDGRRRYEHLFQKHGIDAADRVDLIPLVASTEGHLAVYGHVDLALDPWPYAGTTTTCEAMYMGVPTVTLRGRCHAQNVGHTLMKAVGLDGSGKCPSENFVASSEREYADLAVQWARESRRPELSALRASLRDRMMTSPLCDARGFLRNLEGVYARWWGDYCEGVRAEMTKRGEGSEDNDSDASGESSQAVAMAEQ</sequence>
<feature type="repeat" description="TPR" evidence="8">
    <location>
        <begin position="433"/>
        <end position="466"/>
    </location>
</feature>
<name>A0AAX4PN09_9CHLO</name>
<comment type="pathway">
    <text evidence="1">Protein modification; protein glycosylation.</text>
</comment>
<dbReference type="PANTHER" id="PTHR44835">
    <property type="entry name" value="UDP-N-ACETYLGLUCOSAMINE--PEPTIDE N-ACETYLGLUCOSAMINYLTRANSFERASE SPINDLY-RELATED"/>
    <property type="match status" value="1"/>
</dbReference>
<keyword evidence="7 8" id="KW-0802">TPR repeat</keyword>
<feature type="region of interest" description="Disordered" evidence="10">
    <location>
        <begin position="571"/>
        <end position="620"/>
    </location>
</feature>
<evidence type="ECO:0000256" key="5">
    <source>
        <dbReference type="ARBA" id="ARBA00022679"/>
    </source>
</evidence>
<organism evidence="12 13">
    <name type="scientific">Chloropicon roscoffensis</name>
    <dbReference type="NCBI Taxonomy" id="1461544"/>
    <lineage>
        <taxon>Eukaryota</taxon>
        <taxon>Viridiplantae</taxon>
        <taxon>Chlorophyta</taxon>
        <taxon>Chloropicophyceae</taxon>
        <taxon>Chloropicales</taxon>
        <taxon>Chloropicaceae</taxon>
        <taxon>Chloropicon</taxon>
    </lineage>
</organism>
<feature type="repeat" description="TPR" evidence="8">
    <location>
        <begin position="399"/>
        <end position="432"/>
    </location>
</feature>
<dbReference type="PROSITE" id="PS50005">
    <property type="entry name" value="TPR"/>
    <property type="match status" value="5"/>
</dbReference>
<evidence type="ECO:0000256" key="1">
    <source>
        <dbReference type="ARBA" id="ARBA00004922"/>
    </source>
</evidence>
<evidence type="ECO:0000256" key="4">
    <source>
        <dbReference type="ARBA" id="ARBA00022676"/>
    </source>
</evidence>
<dbReference type="SUPFAM" id="SSF48452">
    <property type="entry name" value="TPR-like"/>
    <property type="match status" value="2"/>
</dbReference>
<reference evidence="12 13" key="1">
    <citation type="submission" date="2024-03" db="EMBL/GenBank/DDBJ databases">
        <title>Complete genome sequence of the green alga Chloropicon roscoffensis RCC1871.</title>
        <authorList>
            <person name="Lemieux C."/>
            <person name="Pombert J.-F."/>
            <person name="Otis C."/>
            <person name="Turmel M."/>
        </authorList>
    </citation>
    <scope>NUCLEOTIDE SEQUENCE [LARGE SCALE GENOMIC DNA]</scope>
    <source>
        <strain evidence="12 13">RCC1871</strain>
    </source>
</reference>
<evidence type="ECO:0000256" key="6">
    <source>
        <dbReference type="ARBA" id="ARBA00022737"/>
    </source>
</evidence>
<gene>
    <name evidence="12" type="ORF">HKI87_17g86270</name>
</gene>
<dbReference type="Gene3D" id="1.25.40.10">
    <property type="entry name" value="Tetratricopeptide repeat domain"/>
    <property type="match status" value="2"/>
</dbReference>
<proteinExistence type="inferred from homology"/>
<keyword evidence="4 12" id="KW-0328">Glycosyltransferase</keyword>